<gene>
    <name evidence="2" type="ORF">SAMN02746089_02581</name>
</gene>
<dbReference type="Gene3D" id="1.10.10.2910">
    <property type="match status" value="1"/>
</dbReference>
<dbReference type="Proteomes" id="UP000184088">
    <property type="component" value="Unassembled WGS sequence"/>
</dbReference>
<keyword evidence="3" id="KW-1185">Reference proteome</keyword>
<sequence>MDIKSLVTKLIKKYNTNDPYEIASYLNFYVYNFNFKNRETKGMFVRDRENYFIFVSRDLDPSEKKVAVAHELGHGLCHGKANFYYIRDFTFFAVDKYELEANIFAAELLIKDEDILSLANELDGCTFDYVSSVLCVPRPLVELKFSNFLKEQINSWRDSECQSRLLHPKQ</sequence>
<evidence type="ECO:0000259" key="1">
    <source>
        <dbReference type="Pfam" id="PF06114"/>
    </source>
</evidence>
<protein>
    <recommendedName>
        <fullName evidence="1">IrrE N-terminal-like domain-containing protein</fullName>
    </recommendedName>
</protein>
<evidence type="ECO:0000313" key="2">
    <source>
        <dbReference type="EMBL" id="SHF80374.1"/>
    </source>
</evidence>
<feature type="domain" description="IrrE N-terminal-like" evidence="1">
    <location>
        <begin position="25"/>
        <end position="123"/>
    </location>
</feature>
<dbReference type="OrthoDB" id="9816277at2"/>
<dbReference type="STRING" id="1121256.SAMN02746089_02581"/>
<dbReference type="InterPro" id="IPR010359">
    <property type="entry name" value="IrrE_HExxH"/>
</dbReference>
<dbReference type="Pfam" id="PF06114">
    <property type="entry name" value="Peptidase_M78"/>
    <property type="match status" value="1"/>
</dbReference>
<dbReference type="AlphaFoldDB" id="A0A1M5EMK0"/>
<accession>A0A1M5EMK0</accession>
<name>A0A1M5EMK0_9THEO</name>
<dbReference type="RefSeq" id="WP_073346226.1">
    <property type="nucleotide sequence ID" value="NZ_FQVH01000046.1"/>
</dbReference>
<organism evidence="2 3">
    <name type="scientific">Caldanaerobius fijiensis DSM 17918</name>
    <dbReference type="NCBI Taxonomy" id="1121256"/>
    <lineage>
        <taxon>Bacteria</taxon>
        <taxon>Bacillati</taxon>
        <taxon>Bacillota</taxon>
        <taxon>Clostridia</taxon>
        <taxon>Thermoanaerobacterales</taxon>
        <taxon>Thermoanaerobacteraceae</taxon>
        <taxon>Caldanaerobius</taxon>
    </lineage>
</organism>
<reference evidence="2 3" key="1">
    <citation type="submission" date="2016-11" db="EMBL/GenBank/DDBJ databases">
        <authorList>
            <person name="Jaros S."/>
            <person name="Januszkiewicz K."/>
            <person name="Wedrychowicz H."/>
        </authorList>
    </citation>
    <scope>NUCLEOTIDE SEQUENCE [LARGE SCALE GENOMIC DNA]</scope>
    <source>
        <strain evidence="2 3">DSM 17918</strain>
    </source>
</reference>
<proteinExistence type="predicted"/>
<dbReference type="EMBL" id="FQVH01000046">
    <property type="protein sequence ID" value="SHF80374.1"/>
    <property type="molecule type" value="Genomic_DNA"/>
</dbReference>
<evidence type="ECO:0000313" key="3">
    <source>
        <dbReference type="Proteomes" id="UP000184088"/>
    </source>
</evidence>